<sequence>MQMCCSVAQRLGRLLFSGKSLRDGAGYLSSRQHSVHRVLIRSPCPEHDGPELHFFFFFFFFFFLFICIANAQEPAVILR</sequence>
<organism evidence="2 3">
    <name type="scientific">Scophthalmus maximus</name>
    <name type="common">Turbot</name>
    <name type="synonym">Psetta maxima</name>
    <dbReference type="NCBI Taxonomy" id="52904"/>
    <lineage>
        <taxon>Eukaryota</taxon>
        <taxon>Metazoa</taxon>
        <taxon>Chordata</taxon>
        <taxon>Craniata</taxon>
        <taxon>Vertebrata</taxon>
        <taxon>Euteleostomi</taxon>
        <taxon>Actinopterygii</taxon>
        <taxon>Neopterygii</taxon>
        <taxon>Teleostei</taxon>
        <taxon>Neoteleostei</taxon>
        <taxon>Acanthomorphata</taxon>
        <taxon>Carangaria</taxon>
        <taxon>Pleuronectiformes</taxon>
        <taxon>Pleuronectoidei</taxon>
        <taxon>Scophthalmidae</taxon>
        <taxon>Scophthalmus</taxon>
    </lineage>
</organism>
<dbReference type="AlphaFoldDB" id="A0A6A4TLB2"/>
<keyword evidence="1" id="KW-0472">Membrane</keyword>
<evidence type="ECO:0000256" key="1">
    <source>
        <dbReference type="SAM" id="Phobius"/>
    </source>
</evidence>
<reference evidence="2 3" key="1">
    <citation type="submission" date="2019-06" db="EMBL/GenBank/DDBJ databases">
        <title>Draft genomes of female and male turbot (Scophthalmus maximus).</title>
        <authorList>
            <person name="Xu H."/>
            <person name="Xu X.-W."/>
            <person name="Shao C."/>
            <person name="Chen S."/>
        </authorList>
    </citation>
    <scope>NUCLEOTIDE SEQUENCE [LARGE SCALE GENOMIC DNA]</scope>
    <source>
        <strain evidence="2">Ysfricsl-2016a</strain>
        <tissue evidence="2">Blood</tissue>
    </source>
</reference>
<evidence type="ECO:0000313" key="3">
    <source>
        <dbReference type="Proteomes" id="UP000438429"/>
    </source>
</evidence>
<proteinExistence type="predicted"/>
<protein>
    <submittedName>
        <fullName evidence="2">Uncharacterized protein</fullName>
    </submittedName>
</protein>
<evidence type="ECO:0000313" key="2">
    <source>
        <dbReference type="EMBL" id="KAF0043994.1"/>
    </source>
</evidence>
<gene>
    <name evidence="2" type="ORF">F2P81_003152</name>
</gene>
<dbReference type="Proteomes" id="UP000438429">
    <property type="component" value="Unassembled WGS sequence"/>
</dbReference>
<accession>A0A6A4TLB2</accession>
<keyword evidence="1" id="KW-1133">Transmembrane helix</keyword>
<keyword evidence="1" id="KW-0812">Transmembrane</keyword>
<feature type="transmembrane region" description="Helical" evidence="1">
    <location>
        <begin position="52"/>
        <end position="71"/>
    </location>
</feature>
<dbReference type="EMBL" id="VEVO01000003">
    <property type="protein sequence ID" value="KAF0043994.1"/>
    <property type="molecule type" value="Genomic_DNA"/>
</dbReference>
<comment type="caution">
    <text evidence="2">The sequence shown here is derived from an EMBL/GenBank/DDBJ whole genome shotgun (WGS) entry which is preliminary data.</text>
</comment>
<name>A0A6A4TLB2_SCOMX</name>